<dbReference type="Proteomes" id="UP000563151">
    <property type="component" value="Unassembled WGS sequence"/>
</dbReference>
<sequence length="98" mass="11558">MNIHDRLLSIISNLHKNLKHLWVKINKKVNIFMDKQKSIEALYNPVLEEKIHVKNNLYNNVLSLKNLNKDLDIQCNKMKNKNIEIQNSISALQKLLIK</sequence>
<name>A0A923J3B6_CLOTT</name>
<keyword evidence="2" id="KW-1185">Reference proteome</keyword>
<comment type="caution">
    <text evidence="1">The sequence shown here is derived from an EMBL/GenBank/DDBJ whole genome shotgun (WGS) entry which is preliminary data.</text>
</comment>
<proteinExistence type="predicted"/>
<reference evidence="1 2" key="1">
    <citation type="submission" date="2020-04" db="EMBL/GenBank/DDBJ databases">
        <title>Genomic insights into acetone-butanol-ethanol (ABE) fermentation by sequencing solventogenic clostridia strains.</title>
        <authorList>
            <person name="Brown S."/>
        </authorList>
    </citation>
    <scope>NUCLEOTIDE SEQUENCE [LARGE SCALE GENOMIC DNA]</scope>
    <source>
        <strain evidence="1 2">DJ011</strain>
    </source>
</reference>
<gene>
    <name evidence="1" type="ORF">HGG79_19945</name>
</gene>
<dbReference type="AlphaFoldDB" id="A0A923J3B6"/>
<organism evidence="1 2">
    <name type="scientific">Clostridium tetanomorphum</name>
    <dbReference type="NCBI Taxonomy" id="1553"/>
    <lineage>
        <taxon>Bacteria</taxon>
        <taxon>Bacillati</taxon>
        <taxon>Bacillota</taxon>
        <taxon>Clostridia</taxon>
        <taxon>Eubacteriales</taxon>
        <taxon>Clostridiaceae</taxon>
        <taxon>Clostridium</taxon>
    </lineage>
</organism>
<evidence type="ECO:0000313" key="1">
    <source>
        <dbReference type="EMBL" id="MBC2400013.1"/>
    </source>
</evidence>
<accession>A0A923J3B6</accession>
<protein>
    <submittedName>
        <fullName evidence="1">Uncharacterized protein</fullName>
    </submittedName>
</protein>
<evidence type="ECO:0000313" key="2">
    <source>
        <dbReference type="Proteomes" id="UP000563151"/>
    </source>
</evidence>
<dbReference type="RefSeq" id="WP_035151110.1">
    <property type="nucleotide sequence ID" value="NZ_JAAZWO010000044.1"/>
</dbReference>
<dbReference type="EMBL" id="JAAZWO010000044">
    <property type="protein sequence ID" value="MBC2400013.1"/>
    <property type="molecule type" value="Genomic_DNA"/>
</dbReference>